<evidence type="ECO:0000313" key="2">
    <source>
        <dbReference type="EMBL" id="KAA1092415.1"/>
    </source>
</evidence>
<feature type="chain" id="PRO_5033474313" evidence="1">
    <location>
        <begin position="21"/>
        <end position="133"/>
    </location>
</feature>
<evidence type="ECO:0000313" key="5">
    <source>
        <dbReference type="Proteomes" id="UP000325313"/>
    </source>
</evidence>
<organism evidence="3 5">
    <name type="scientific">Puccinia graminis f. sp. tritici</name>
    <dbReference type="NCBI Taxonomy" id="56615"/>
    <lineage>
        <taxon>Eukaryota</taxon>
        <taxon>Fungi</taxon>
        <taxon>Dikarya</taxon>
        <taxon>Basidiomycota</taxon>
        <taxon>Pucciniomycotina</taxon>
        <taxon>Pucciniomycetes</taxon>
        <taxon>Pucciniales</taxon>
        <taxon>Pucciniaceae</taxon>
        <taxon>Puccinia</taxon>
    </lineage>
</organism>
<dbReference type="EMBL" id="VSWC01000080">
    <property type="protein sequence ID" value="KAA1092415.1"/>
    <property type="molecule type" value="Genomic_DNA"/>
</dbReference>
<evidence type="ECO:0000313" key="3">
    <source>
        <dbReference type="EMBL" id="KAA1105106.1"/>
    </source>
</evidence>
<proteinExistence type="predicted"/>
<sequence length="133" mass="15337">MATKKSLLWFLIFMVNSLFGTRWENVPLYLKYRIQPIKNTTIKASDEEGISHHIQTIKRCKAPLCRGTPPHWSIKNQQTVVLRCDVWADEEGYNQLLSQDLPGGINEASTCINSPLRQPLYIDIYSKREVDSD</sequence>
<evidence type="ECO:0000313" key="4">
    <source>
        <dbReference type="Proteomes" id="UP000324748"/>
    </source>
</evidence>
<keyword evidence="1" id="KW-0732">Signal</keyword>
<gene>
    <name evidence="2" type="ORF">PGT21_001946</name>
    <name evidence="3" type="ORF">PGTUg99_050081</name>
</gene>
<dbReference type="Proteomes" id="UP000325313">
    <property type="component" value="Unassembled WGS sequence"/>
</dbReference>
<dbReference type="EMBL" id="VDEP01000312">
    <property type="protein sequence ID" value="KAA1105106.1"/>
    <property type="molecule type" value="Genomic_DNA"/>
</dbReference>
<dbReference type="Proteomes" id="UP000324748">
    <property type="component" value="Unassembled WGS sequence"/>
</dbReference>
<keyword evidence="4" id="KW-1185">Reference proteome</keyword>
<evidence type="ECO:0000256" key="1">
    <source>
        <dbReference type="SAM" id="SignalP"/>
    </source>
</evidence>
<protein>
    <submittedName>
        <fullName evidence="3">Uncharacterized protein</fullName>
    </submittedName>
</protein>
<comment type="caution">
    <text evidence="3">The sequence shown here is derived from an EMBL/GenBank/DDBJ whole genome shotgun (WGS) entry which is preliminary data.</text>
</comment>
<feature type="signal peptide" evidence="1">
    <location>
        <begin position="1"/>
        <end position="20"/>
    </location>
</feature>
<dbReference type="AlphaFoldDB" id="A0A5B0PVP1"/>
<name>A0A5B0PVP1_PUCGR</name>
<accession>A0A5B0PVP1</accession>
<reference evidence="4 5" key="1">
    <citation type="submission" date="2019-05" db="EMBL/GenBank/DDBJ databases">
        <title>Emergence of the Ug99 lineage of the wheat stem rust pathogen through somatic hybridization.</title>
        <authorList>
            <person name="Li F."/>
            <person name="Upadhyaya N.M."/>
            <person name="Sperschneider J."/>
            <person name="Matny O."/>
            <person name="Nguyen-Phuc H."/>
            <person name="Mago R."/>
            <person name="Raley C."/>
            <person name="Miller M.E."/>
            <person name="Silverstein K.A.T."/>
            <person name="Henningsen E."/>
            <person name="Hirsch C.D."/>
            <person name="Visser B."/>
            <person name="Pretorius Z.A."/>
            <person name="Steffenson B.J."/>
            <person name="Schwessinger B."/>
            <person name="Dodds P.N."/>
            <person name="Figueroa M."/>
        </authorList>
    </citation>
    <scope>NUCLEOTIDE SEQUENCE [LARGE SCALE GENOMIC DNA]</scope>
    <source>
        <strain evidence="2">21-0</strain>
        <strain evidence="3 5">Ug99</strain>
    </source>
</reference>